<dbReference type="GO" id="GO:0003677">
    <property type="term" value="F:DNA binding"/>
    <property type="evidence" value="ECO:0007669"/>
    <property type="project" value="UniProtKB-KW"/>
</dbReference>
<evidence type="ECO:0000313" key="4">
    <source>
        <dbReference type="Proteomes" id="UP000057609"/>
    </source>
</evidence>
<dbReference type="InterPro" id="IPR014710">
    <property type="entry name" value="RmlC-like_jellyroll"/>
</dbReference>
<evidence type="ECO:0000256" key="1">
    <source>
        <dbReference type="ARBA" id="ARBA00023125"/>
    </source>
</evidence>
<dbReference type="SUPFAM" id="SSF47413">
    <property type="entry name" value="lambda repressor-like DNA-binding domains"/>
    <property type="match status" value="1"/>
</dbReference>
<dbReference type="Pfam" id="PF07883">
    <property type="entry name" value="Cupin_2"/>
    <property type="match status" value="1"/>
</dbReference>
<dbReference type="EMBL" id="CP009788">
    <property type="protein sequence ID" value="AJE04629.1"/>
    <property type="molecule type" value="Genomic_DNA"/>
</dbReference>
<dbReference type="CDD" id="cd02209">
    <property type="entry name" value="cupin_XRE_C"/>
    <property type="match status" value="1"/>
</dbReference>
<gene>
    <name evidence="3" type="ORF">GPICK_15750</name>
</gene>
<sequence>MADIKSQIKELRLGEKIRKLRQERRLTLQELSELSGLSKPLLSQIENDQVTPPIATLLKISKGLKVGIHYFFEEEEDQQKFVLTRAAQQVASRRRTGNDAPHGYVYRSLAPGIRHKPMEPFLVEFELREWEDGFFYKHDGFEFIYLLAGELEFHYGEETMRLLPGDSIYYDSTEPHGYVSVGTEKAAAVAVLYSRE</sequence>
<dbReference type="InterPro" id="IPR013096">
    <property type="entry name" value="Cupin_2"/>
</dbReference>
<organism evidence="3 4">
    <name type="scientific">Geobacter pickeringii</name>
    <dbReference type="NCBI Taxonomy" id="345632"/>
    <lineage>
        <taxon>Bacteria</taxon>
        <taxon>Pseudomonadati</taxon>
        <taxon>Thermodesulfobacteriota</taxon>
        <taxon>Desulfuromonadia</taxon>
        <taxon>Geobacterales</taxon>
        <taxon>Geobacteraceae</taxon>
        <taxon>Geobacter</taxon>
    </lineage>
</organism>
<dbReference type="PANTHER" id="PTHR46797">
    <property type="entry name" value="HTH-TYPE TRANSCRIPTIONAL REGULATOR"/>
    <property type="match status" value="1"/>
</dbReference>
<dbReference type="PANTHER" id="PTHR46797:SF19">
    <property type="entry name" value="BLL2473 PROTEIN"/>
    <property type="match status" value="1"/>
</dbReference>
<dbReference type="Gene3D" id="2.60.120.10">
    <property type="entry name" value="Jelly Rolls"/>
    <property type="match status" value="1"/>
</dbReference>
<dbReference type="InterPro" id="IPR001387">
    <property type="entry name" value="Cro/C1-type_HTH"/>
</dbReference>
<feature type="domain" description="HTH cro/C1-type" evidence="2">
    <location>
        <begin position="17"/>
        <end position="71"/>
    </location>
</feature>
<evidence type="ECO:0000313" key="3">
    <source>
        <dbReference type="EMBL" id="AJE04629.1"/>
    </source>
</evidence>
<dbReference type="STRING" id="345632.GPICK_15750"/>
<accession>A0A0B5BHH3</accession>
<dbReference type="Proteomes" id="UP000057609">
    <property type="component" value="Chromosome"/>
</dbReference>
<proteinExistence type="predicted"/>
<keyword evidence="1" id="KW-0238">DNA-binding</keyword>
<dbReference type="InterPro" id="IPR010982">
    <property type="entry name" value="Lambda_DNA-bd_dom_sf"/>
</dbReference>
<dbReference type="GO" id="GO:0003700">
    <property type="term" value="F:DNA-binding transcription factor activity"/>
    <property type="evidence" value="ECO:0007669"/>
    <property type="project" value="TreeGrafter"/>
</dbReference>
<dbReference type="GO" id="GO:0005829">
    <property type="term" value="C:cytosol"/>
    <property type="evidence" value="ECO:0007669"/>
    <property type="project" value="TreeGrafter"/>
</dbReference>
<dbReference type="SMART" id="SM00530">
    <property type="entry name" value="HTH_XRE"/>
    <property type="match status" value="1"/>
</dbReference>
<dbReference type="CDD" id="cd00093">
    <property type="entry name" value="HTH_XRE"/>
    <property type="match status" value="1"/>
</dbReference>
<keyword evidence="4" id="KW-1185">Reference proteome</keyword>
<dbReference type="InterPro" id="IPR050807">
    <property type="entry name" value="TransReg_Diox_bact_type"/>
</dbReference>
<dbReference type="InterPro" id="IPR011051">
    <property type="entry name" value="RmlC_Cupin_sf"/>
</dbReference>
<dbReference type="OrthoDB" id="5343295at2"/>
<dbReference type="KEGG" id="gpi:GPICK_15750"/>
<evidence type="ECO:0000259" key="2">
    <source>
        <dbReference type="PROSITE" id="PS50943"/>
    </source>
</evidence>
<reference evidence="3 4" key="1">
    <citation type="journal article" date="2015" name="Genome Announc.">
        <title>Complete Genome of Geobacter pickeringii G13T, a Metal-Reducing Isolate from Sedimentary Kaolin Deposits.</title>
        <authorList>
            <person name="Badalamenti J.P."/>
            <person name="Bond D.R."/>
        </authorList>
    </citation>
    <scope>NUCLEOTIDE SEQUENCE [LARGE SCALE GENOMIC DNA]</scope>
    <source>
        <strain evidence="3 4">G13</strain>
    </source>
</reference>
<dbReference type="Gene3D" id="1.10.260.40">
    <property type="entry name" value="lambda repressor-like DNA-binding domains"/>
    <property type="match status" value="1"/>
</dbReference>
<dbReference type="HOGENOM" id="CLU_085376_3_2_7"/>
<name>A0A0B5BHH3_9BACT</name>
<dbReference type="Pfam" id="PF01381">
    <property type="entry name" value="HTH_3"/>
    <property type="match status" value="1"/>
</dbReference>
<protein>
    <submittedName>
        <fullName evidence="3">Cro/Cl family transcriptional regulator</fullName>
    </submittedName>
</protein>
<dbReference type="AlphaFoldDB" id="A0A0B5BHH3"/>
<dbReference type="SUPFAM" id="SSF51182">
    <property type="entry name" value="RmlC-like cupins"/>
    <property type="match status" value="1"/>
</dbReference>
<dbReference type="PROSITE" id="PS50943">
    <property type="entry name" value="HTH_CROC1"/>
    <property type="match status" value="1"/>
</dbReference>
<dbReference type="RefSeq" id="WP_039744818.1">
    <property type="nucleotide sequence ID" value="NZ_CP009788.1"/>
</dbReference>